<dbReference type="InterPro" id="IPR032466">
    <property type="entry name" value="Metal_Hydrolase"/>
</dbReference>
<evidence type="ECO:0000313" key="8">
    <source>
        <dbReference type="EMBL" id="ELK02941.1"/>
    </source>
</evidence>
<comment type="similarity">
    <text evidence="3">Belongs to the metallo-dependent hydrolases superfamily. Hydantoinase/dihydropyrimidinase family.</text>
</comment>
<evidence type="ECO:0000256" key="2">
    <source>
        <dbReference type="ARBA" id="ARBA00004624"/>
    </source>
</evidence>
<dbReference type="Gene3D" id="2.30.40.10">
    <property type="entry name" value="Urease, subunit C, domain 1"/>
    <property type="match status" value="1"/>
</dbReference>
<dbReference type="Proteomes" id="UP000010552">
    <property type="component" value="Unassembled WGS sequence"/>
</dbReference>
<dbReference type="STRING" id="9402.L5JWT9"/>
<evidence type="ECO:0000313" key="9">
    <source>
        <dbReference type="Proteomes" id="UP000010552"/>
    </source>
</evidence>
<accession>L5JWT9</accession>
<keyword evidence="9" id="KW-1185">Reference proteome</keyword>
<dbReference type="PANTHER" id="PTHR11647">
    <property type="entry name" value="HYDRANTOINASE/DIHYDROPYRIMIDINASE FAMILY MEMBER"/>
    <property type="match status" value="1"/>
</dbReference>
<dbReference type="EMBL" id="KB031114">
    <property type="protein sequence ID" value="ELK02941.1"/>
    <property type="molecule type" value="Genomic_DNA"/>
</dbReference>
<dbReference type="GO" id="GO:0005829">
    <property type="term" value="C:cytosol"/>
    <property type="evidence" value="ECO:0007669"/>
    <property type="project" value="TreeGrafter"/>
</dbReference>
<gene>
    <name evidence="8" type="ORF">PAL_GLEAN10016685</name>
</gene>
<protein>
    <submittedName>
        <fullName evidence="8">Dihydropyrimidinase-related protein 3</fullName>
    </submittedName>
</protein>
<comment type="subcellular location">
    <subcellularLocation>
        <location evidence="2">Cell projection</location>
        <location evidence="2">Growth cone</location>
    </subcellularLocation>
    <subcellularLocation>
        <location evidence="1">Cytoplasm</location>
    </subcellularLocation>
</comment>
<evidence type="ECO:0000259" key="7">
    <source>
        <dbReference type="Pfam" id="PF01979"/>
    </source>
</evidence>
<sequence length="341" mass="38302">MSYQGKKNIPRITSDRLLIKGGRIVNDDQSFYADIYMEDGLIKQIGDNLIVPGGVKTIEANGKMVIPGGIDVHTHFQMPYKGMTTVDDFFQGTKAALAGGTTMIIDHVVPEPESSLTEAYEKWREWADGKSCCDYALHVDITHWNDSVKQEVQSLIKDKGVNSFMVYMAYKDLYQVSNTELYEIFTCLGELGAIAQVHAENGDIIAQEQSRMLEIGITGPEGHVLSRPEEASCGAMWERGRRERSSGSGVFLFVPSIFHETLVITITIPAASLTACQSFYVWTACVQPIFLRHKRTQCMNTQKIVRLLQIPDNNIGTFLPKTTSDWALEKIRKECKEHSYF</sequence>
<feature type="domain" description="Amidohydrolase-related" evidence="7">
    <location>
        <begin position="64"/>
        <end position="208"/>
    </location>
</feature>
<dbReference type="InParanoid" id="L5JWT9"/>
<dbReference type="GO" id="GO:0016812">
    <property type="term" value="F:hydrolase activity, acting on carbon-nitrogen (but not peptide) bonds, in cyclic amides"/>
    <property type="evidence" value="ECO:0007669"/>
    <property type="project" value="TreeGrafter"/>
</dbReference>
<dbReference type="GO" id="GO:0030426">
    <property type="term" value="C:growth cone"/>
    <property type="evidence" value="ECO:0007669"/>
    <property type="project" value="UniProtKB-SubCell"/>
</dbReference>
<organism evidence="8 9">
    <name type="scientific">Pteropus alecto</name>
    <name type="common">Black flying fox</name>
    <dbReference type="NCBI Taxonomy" id="9402"/>
    <lineage>
        <taxon>Eukaryota</taxon>
        <taxon>Metazoa</taxon>
        <taxon>Chordata</taxon>
        <taxon>Craniata</taxon>
        <taxon>Vertebrata</taxon>
        <taxon>Euteleostomi</taxon>
        <taxon>Mammalia</taxon>
        <taxon>Eutheria</taxon>
        <taxon>Laurasiatheria</taxon>
        <taxon>Chiroptera</taxon>
        <taxon>Yinpterochiroptera</taxon>
        <taxon>Pteropodoidea</taxon>
        <taxon>Pteropodidae</taxon>
        <taxon>Pteropodinae</taxon>
        <taxon>Pteropus</taxon>
    </lineage>
</organism>
<evidence type="ECO:0000256" key="1">
    <source>
        <dbReference type="ARBA" id="ARBA00004496"/>
    </source>
</evidence>
<proteinExistence type="inferred from homology"/>
<dbReference type="FunFam" id="3.20.20.140:FF:000254">
    <property type="entry name" value="Dihydropyrimidinase like 2"/>
    <property type="match status" value="1"/>
</dbReference>
<dbReference type="SUPFAM" id="SSF51338">
    <property type="entry name" value="Composite domain of metallo-dependent hydrolases"/>
    <property type="match status" value="1"/>
</dbReference>
<dbReference type="PANTHER" id="PTHR11647:SF57">
    <property type="entry name" value="DIHYDROPYRIMIDINASE-RELATED PROTEIN 3"/>
    <property type="match status" value="1"/>
</dbReference>
<evidence type="ECO:0000256" key="6">
    <source>
        <dbReference type="ARBA" id="ARBA00025548"/>
    </source>
</evidence>
<dbReference type="SUPFAM" id="SSF51556">
    <property type="entry name" value="Metallo-dependent hydrolases"/>
    <property type="match status" value="1"/>
</dbReference>
<name>L5JWT9_PTEAL</name>
<dbReference type="GO" id="GO:0051764">
    <property type="term" value="P:actin crosslink formation"/>
    <property type="evidence" value="ECO:0007669"/>
    <property type="project" value="TreeGrafter"/>
</dbReference>
<keyword evidence="5" id="KW-0966">Cell projection</keyword>
<dbReference type="InterPro" id="IPR006680">
    <property type="entry name" value="Amidohydro-rel"/>
</dbReference>
<reference evidence="9" key="1">
    <citation type="journal article" date="2013" name="Science">
        <title>Comparative analysis of bat genomes provides insight into the evolution of flight and immunity.</title>
        <authorList>
            <person name="Zhang G."/>
            <person name="Cowled C."/>
            <person name="Shi Z."/>
            <person name="Huang Z."/>
            <person name="Bishop-Lilly K.A."/>
            <person name="Fang X."/>
            <person name="Wynne J.W."/>
            <person name="Xiong Z."/>
            <person name="Baker M.L."/>
            <person name="Zhao W."/>
            <person name="Tachedjian M."/>
            <person name="Zhu Y."/>
            <person name="Zhou P."/>
            <person name="Jiang X."/>
            <person name="Ng J."/>
            <person name="Yang L."/>
            <person name="Wu L."/>
            <person name="Xiao J."/>
            <person name="Feng Y."/>
            <person name="Chen Y."/>
            <person name="Sun X."/>
            <person name="Zhang Y."/>
            <person name="Marsh G.A."/>
            <person name="Crameri G."/>
            <person name="Broder C.C."/>
            <person name="Frey K.G."/>
            <person name="Wang L.F."/>
            <person name="Wang J."/>
        </authorList>
    </citation>
    <scope>NUCLEOTIDE SEQUENCE [LARGE SCALE GENOMIC DNA]</scope>
</reference>
<dbReference type="Gene3D" id="3.20.20.140">
    <property type="entry name" value="Metal-dependent hydrolases"/>
    <property type="match status" value="1"/>
</dbReference>
<evidence type="ECO:0000256" key="4">
    <source>
        <dbReference type="ARBA" id="ARBA00022553"/>
    </source>
</evidence>
<dbReference type="InterPro" id="IPR050378">
    <property type="entry name" value="Metallo-dep_Hydrolases_sf"/>
</dbReference>
<evidence type="ECO:0000256" key="5">
    <source>
        <dbReference type="ARBA" id="ARBA00023273"/>
    </source>
</evidence>
<dbReference type="InterPro" id="IPR011059">
    <property type="entry name" value="Metal-dep_hydrolase_composite"/>
</dbReference>
<keyword evidence="4" id="KW-0597">Phosphoprotein</keyword>
<evidence type="ECO:0000256" key="3">
    <source>
        <dbReference type="ARBA" id="ARBA00008829"/>
    </source>
</evidence>
<dbReference type="AlphaFoldDB" id="L5JWT9"/>
<comment type="function">
    <text evidence="6">Necessary for signaling by class 3 semaphorins and subsequent remodeling of the cytoskeleton. Plays a role in axon guidance, neuronal growth cone collapse and cell migration.</text>
</comment>
<dbReference type="Pfam" id="PF01979">
    <property type="entry name" value="Amidohydro_1"/>
    <property type="match status" value="1"/>
</dbReference>